<dbReference type="EMBL" id="KL978311">
    <property type="protein sequence ID" value="KFK23514.1"/>
    <property type="molecule type" value="Genomic_DNA"/>
</dbReference>
<protein>
    <submittedName>
        <fullName evidence="2">Uncharacterized protein</fullName>
    </submittedName>
</protein>
<organism evidence="2 3">
    <name type="scientific">Arabis alpina</name>
    <name type="common">Alpine rock-cress</name>
    <dbReference type="NCBI Taxonomy" id="50452"/>
    <lineage>
        <taxon>Eukaryota</taxon>
        <taxon>Viridiplantae</taxon>
        <taxon>Streptophyta</taxon>
        <taxon>Embryophyta</taxon>
        <taxon>Tracheophyta</taxon>
        <taxon>Spermatophyta</taxon>
        <taxon>Magnoliopsida</taxon>
        <taxon>eudicotyledons</taxon>
        <taxon>Gunneridae</taxon>
        <taxon>Pentapetalae</taxon>
        <taxon>rosids</taxon>
        <taxon>malvids</taxon>
        <taxon>Brassicales</taxon>
        <taxon>Brassicaceae</taxon>
        <taxon>Arabideae</taxon>
        <taxon>Arabis</taxon>
    </lineage>
</organism>
<feature type="compositionally biased region" description="Basic and acidic residues" evidence="1">
    <location>
        <begin position="94"/>
        <end position="104"/>
    </location>
</feature>
<proteinExistence type="predicted"/>
<keyword evidence="3" id="KW-1185">Reference proteome</keyword>
<feature type="compositionally biased region" description="Acidic residues" evidence="1">
    <location>
        <begin position="251"/>
        <end position="263"/>
    </location>
</feature>
<gene>
    <name evidence="2" type="ORF">AALP_AAs67696U000300</name>
</gene>
<dbReference type="Gramene" id="KFK23514">
    <property type="protein sequence ID" value="KFK23514"/>
    <property type="gene ID" value="AALP_AAs67696U000300"/>
</dbReference>
<dbReference type="Proteomes" id="UP000029120">
    <property type="component" value="Unassembled WGS sequence"/>
</dbReference>
<feature type="compositionally biased region" description="Basic and acidic residues" evidence="1">
    <location>
        <begin position="57"/>
        <end position="87"/>
    </location>
</feature>
<evidence type="ECO:0000313" key="2">
    <source>
        <dbReference type="EMBL" id="KFK23514.1"/>
    </source>
</evidence>
<feature type="region of interest" description="Disordered" evidence="1">
    <location>
        <begin position="161"/>
        <end position="186"/>
    </location>
</feature>
<reference evidence="3" key="1">
    <citation type="journal article" date="2015" name="Nat. Plants">
        <title>Genome expansion of Arabis alpina linked with retrotransposition and reduced symmetric DNA methylation.</title>
        <authorList>
            <person name="Willing E.M."/>
            <person name="Rawat V."/>
            <person name="Mandakova T."/>
            <person name="Maumus F."/>
            <person name="James G.V."/>
            <person name="Nordstroem K.J."/>
            <person name="Becker C."/>
            <person name="Warthmann N."/>
            <person name="Chica C."/>
            <person name="Szarzynska B."/>
            <person name="Zytnicki M."/>
            <person name="Albani M.C."/>
            <person name="Kiefer C."/>
            <person name="Bergonzi S."/>
            <person name="Castaings L."/>
            <person name="Mateos J.L."/>
            <person name="Berns M.C."/>
            <person name="Bujdoso N."/>
            <person name="Piofczyk T."/>
            <person name="de Lorenzo L."/>
            <person name="Barrero-Sicilia C."/>
            <person name="Mateos I."/>
            <person name="Piednoel M."/>
            <person name="Hagmann J."/>
            <person name="Chen-Min-Tao R."/>
            <person name="Iglesias-Fernandez R."/>
            <person name="Schuster S.C."/>
            <person name="Alonso-Blanco C."/>
            <person name="Roudier F."/>
            <person name="Carbonero P."/>
            <person name="Paz-Ares J."/>
            <person name="Davis S.J."/>
            <person name="Pecinka A."/>
            <person name="Quesneville H."/>
            <person name="Colot V."/>
            <person name="Lysak M.A."/>
            <person name="Weigel D."/>
            <person name="Coupland G."/>
            <person name="Schneeberger K."/>
        </authorList>
    </citation>
    <scope>NUCLEOTIDE SEQUENCE [LARGE SCALE GENOMIC DNA]</scope>
    <source>
        <strain evidence="3">cv. Pajares</strain>
    </source>
</reference>
<feature type="compositionally biased region" description="Basic and acidic residues" evidence="1">
    <location>
        <begin position="162"/>
        <end position="175"/>
    </location>
</feature>
<feature type="region of interest" description="Disordered" evidence="1">
    <location>
        <begin position="238"/>
        <end position="291"/>
    </location>
</feature>
<evidence type="ECO:0000313" key="3">
    <source>
        <dbReference type="Proteomes" id="UP000029120"/>
    </source>
</evidence>
<evidence type="ECO:0000256" key="1">
    <source>
        <dbReference type="SAM" id="MobiDB-lite"/>
    </source>
</evidence>
<accession>A0A087G0W2</accession>
<feature type="region of interest" description="Disordered" evidence="1">
    <location>
        <begin position="40"/>
        <end position="113"/>
    </location>
</feature>
<sequence length="291" mass="32361">MFGLAGNCWLRYRIAAGMLCRSQCVPSTRNSINTALAASVSHTKRQRAQSVLGSISKQREPRREPNRKRDVEPVRGRQRSNRDERGKTVALSRLPRDTNERVDDVVASSSRPKPVRRDILAELESCRANEVEPSTGNSSTKEWVRRMFAKDEPSGATLQVRDAGDRRGLQPETKRAKPRAKSRAPWYRATEEEAAIANEVIFQKEKWEAAEKSQVPVKQIVTSEVEGDERVARVSTDVPKPMELGLGAGPENEEAQQAEDSLELVDQGTESHGLGLHSNFSPTDIISPLKG</sequence>
<dbReference type="AlphaFoldDB" id="A0A087G0W2"/>
<name>A0A087G0W2_ARAAL</name>
<dbReference type="OrthoDB" id="10640833at2759"/>